<dbReference type="GO" id="GO:0090729">
    <property type="term" value="F:toxin activity"/>
    <property type="evidence" value="ECO:0007669"/>
    <property type="project" value="UniProtKB-KW"/>
</dbReference>
<organism evidence="9 10">
    <name type="scientific">Roseovarius mucosus</name>
    <dbReference type="NCBI Taxonomy" id="215743"/>
    <lineage>
        <taxon>Bacteria</taxon>
        <taxon>Pseudomonadati</taxon>
        <taxon>Pseudomonadota</taxon>
        <taxon>Alphaproteobacteria</taxon>
        <taxon>Rhodobacterales</taxon>
        <taxon>Roseobacteraceae</taxon>
        <taxon>Roseovarius</taxon>
    </lineage>
</organism>
<dbReference type="GO" id="GO:0016020">
    <property type="term" value="C:membrane"/>
    <property type="evidence" value="ECO:0007669"/>
    <property type="project" value="UniProtKB-SubCell"/>
</dbReference>
<dbReference type="PANTHER" id="PTHR38340">
    <property type="entry name" value="S-LAYER PROTEIN"/>
    <property type="match status" value="1"/>
</dbReference>
<dbReference type="Proteomes" id="UP000192273">
    <property type="component" value="Chromosome"/>
</dbReference>
<name>A0A1V0RUM2_9RHOB</name>
<keyword evidence="5" id="KW-0677">Repeat</keyword>
<dbReference type="GO" id="GO:0005576">
    <property type="term" value="C:extracellular region"/>
    <property type="evidence" value="ECO:0007669"/>
    <property type="project" value="UniProtKB-SubCell"/>
</dbReference>
<evidence type="ECO:0000256" key="8">
    <source>
        <dbReference type="SAM" id="MobiDB-lite"/>
    </source>
</evidence>
<dbReference type="InterPro" id="IPR001343">
    <property type="entry name" value="Hemolysn_Ca-bd"/>
</dbReference>
<dbReference type="EMBL" id="CP020474">
    <property type="protein sequence ID" value="ARE85386.1"/>
    <property type="molecule type" value="Genomic_DNA"/>
</dbReference>
<feature type="compositionally biased region" description="Gly residues" evidence="8">
    <location>
        <begin position="596"/>
        <end position="608"/>
    </location>
</feature>
<dbReference type="OrthoDB" id="733404at2"/>
<gene>
    <name evidence="9" type="primary">ltxA</name>
    <name evidence="9" type="ORF">ROSMUCSMR3_03940</name>
</gene>
<dbReference type="InterPro" id="IPR011049">
    <property type="entry name" value="Serralysin-like_metalloprot_C"/>
</dbReference>
<accession>A0A1V0RUM2</accession>
<evidence type="ECO:0000313" key="10">
    <source>
        <dbReference type="Proteomes" id="UP000192273"/>
    </source>
</evidence>
<sequence length="834" mass="84942">MTHLFDYSSSSVGINQFTGYSISNLFGTVDGTFLPAEFWDPLGALSGVLSYHFVEFDEVRTGSFRFNIDAFGTFSQQVSGSGDVFSPIFYADDPEFFASEDFFTGEAQLTLFGLSSQSYLRFEGLPTLERSFGPLPSEPFADFNNATAFAVSAAALANAEHLASLQALQPASLATAIRIVAENFGPDPAAGTVRLVYTPDVTTSLTFADWIGLDPSGFNDAYGAQLVDTRSLFSNEDVEVILTDFDDSLSDAGGGFAARRVMINAGGGDDIIDMRGDATSGVLPFALTVPSIVSVDGGEGNDSISFVVKVSGFVDGGAGNDTIFGSSPSDGLAAFFEAHGGDGEDQFQGLNNGANLFFGGNDNDLLIGGFDSADTIHGGAGDDNIGAGSFFNFSLGANIYSDVANLFHGDAGNDTLFGGNGADTLHGGDGDDYILPLLGDDVVHGGAGFDTYSLSVGNGGFEGSDVSRSFGDKLIVDTGGILEFAPWMSADFNTNLLERLGNDLVIGTLGQSSIRLVDFYSNPTGWISTSDDSREIDFARAATLSDSSPEVPEGGDTITGGDTDDTIAGSVGNDVLDGGAGNDRIAASDGDDLVSGGAGNDSIGGGLGNDTIDGGDGDDVIGGGFGNDSIIGGDGRDLVAGGAGNDTLSGGSGNDSMSGSFGNDLIDAGLGADDIGGGTGRDTINAGAGNDRVGGGEGNDTISGGNGNDFLAGGGRDDIIDGGTGNDTINGGAGNDVMTGGADADQFVFSAFFDGEVDVITDFEDGIDSFFIRRFDPDTGVENISNGGNGLAGFVAAMNIVDVAGGAQMTVNGNTILVEGITAAQLTVEDFQFL</sequence>
<evidence type="ECO:0000256" key="6">
    <source>
        <dbReference type="ARBA" id="ARBA00023026"/>
    </source>
</evidence>
<dbReference type="PANTHER" id="PTHR38340:SF1">
    <property type="entry name" value="S-LAYER PROTEIN"/>
    <property type="match status" value="1"/>
</dbReference>
<dbReference type="PRINTS" id="PR00313">
    <property type="entry name" value="CABNDNGRPT"/>
</dbReference>
<dbReference type="InterPro" id="IPR050557">
    <property type="entry name" value="RTX_toxin/Mannuronan_C5-epim"/>
</dbReference>
<dbReference type="Pfam" id="PF00353">
    <property type="entry name" value="HemolysinCabind"/>
    <property type="match status" value="8"/>
</dbReference>
<feature type="region of interest" description="Disordered" evidence="8">
    <location>
        <begin position="544"/>
        <end position="620"/>
    </location>
</feature>
<comment type="subcellular location">
    <subcellularLocation>
        <location evidence="1">Membrane</location>
    </subcellularLocation>
    <subcellularLocation>
        <location evidence="2">Secreted</location>
    </subcellularLocation>
</comment>
<keyword evidence="6" id="KW-0843">Virulence</keyword>
<dbReference type="PRINTS" id="PR01488">
    <property type="entry name" value="RTXTOXINA"/>
</dbReference>
<proteinExistence type="predicted"/>
<evidence type="ECO:0000256" key="2">
    <source>
        <dbReference type="ARBA" id="ARBA00004613"/>
    </source>
</evidence>
<dbReference type="Gene3D" id="2.150.10.10">
    <property type="entry name" value="Serralysin-like metalloprotease, C-terminal"/>
    <property type="match status" value="4"/>
</dbReference>
<evidence type="ECO:0000313" key="9">
    <source>
        <dbReference type="EMBL" id="ARE85386.1"/>
    </source>
</evidence>
<keyword evidence="10" id="KW-1185">Reference proteome</keyword>
<keyword evidence="7" id="KW-0472">Membrane</keyword>
<dbReference type="GO" id="GO:0005509">
    <property type="term" value="F:calcium ion binding"/>
    <property type="evidence" value="ECO:0007669"/>
    <property type="project" value="InterPro"/>
</dbReference>
<reference evidence="9 10" key="1">
    <citation type="submission" date="2017-03" db="EMBL/GenBank/DDBJ databases">
        <title>Genome Sequence of Roseovarius mucosus strain SMR3 Isolated from a culture of the Diatom Skeletonema marinoi.</title>
        <authorList>
            <person name="Topel M."/>
            <person name="Pinder M."/>
            <person name="Johansson O.N."/>
            <person name="Kourtchenko O."/>
            <person name="Godhe A."/>
            <person name="Clarke A.K."/>
        </authorList>
    </citation>
    <scope>NUCLEOTIDE SEQUENCE [LARGE SCALE GENOMIC DNA]</scope>
    <source>
        <strain evidence="9 10">SMR3</strain>
    </source>
</reference>
<protein>
    <submittedName>
        <fullName evidence="9">Leukotoxin</fullName>
    </submittedName>
</protein>
<dbReference type="InterPro" id="IPR003995">
    <property type="entry name" value="RTX_toxin_determinant-A"/>
</dbReference>
<evidence type="ECO:0000256" key="7">
    <source>
        <dbReference type="ARBA" id="ARBA00023136"/>
    </source>
</evidence>
<dbReference type="AlphaFoldDB" id="A0A1V0RUM2"/>
<evidence type="ECO:0000256" key="1">
    <source>
        <dbReference type="ARBA" id="ARBA00004370"/>
    </source>
</evidence>
<evidence type="ECO:0000256" key="3">
    <source>
        <dbReference type="ARBA" id="ARBA00022525"/>
    </source>
</evidence>
<keyword evidence="4" id="KW-0800">Toxin</keyword>
<dbReference type="KEGG" id="rmm:ROSMUCSMR3_03940"/>
<evidence type="ECO:0000256" key="5">
    <source>
        <dbReference type="ARBA" id="ARBA00022737"/>
    </source>
</evidence>
<evidence type="ECO:0000256" key="4">
    <source>
        <dbReference type="ARBA" id="ARBA00022656"/>
    </source>
</evidence>
<dbReference type="PROSITE" id="PS00330">
    <property type="entry name" value="HEMOLYSIN_CALCIUM"/>
    <property type="match status" value="5"/>
</dbReference>
<dbReference type="RefSeq" id="WP_157667366.1">
    <property type="nucleotide sequence ID" value="NZ_CP020474.1"/>
</dbReference>
<dbReference type="InterPro" id="IPR018511">
    <property type="entry name" value="Hemolysin-typ_Ca-bd_CS"/>
</dbReference>
<dbReference type="SUPFAM" id="SSF51120">
    <property type="entry name" value="beta-Roll"/>
    <property type="match status" value="3"/>
</dbReference>
<keyword evidence="3" id="KW-0964">Secreted</keyword>
<feature type="region of interest" description="Disordered" evidence="8">
    <location>
        <begin position="682"/>
        <end position="708"/>
    </location>
</feature>